<reference evidence="2" key="1">
    <citation type="submission" date="2019-06" db="EMBL/GenBank/DDBJ databases">
        <title>Gordonia isolated from sludge of a wastewater treatment plant.</title>
        <authorList>
            <person name="Tamura T."/>
            <person name="Aoyama K."/>
            <person name="Kang Y."/>
            <person name="Saito S."/>
            <person name="Akiyama N."/>
            <person name="Yazawa K."/>
            <person name="Gonoi T."/>
            <person name="Mikami Y."/>
        </authorList>
    </citation>
    <scope>NUCLEOTIDE SEQUENCE [LARGE SCALE GENOMIC DNA]</scope>
    <source>
        <strain evidence="2">NBRC 107697</strain>
    </source>
</reference>
<dbReference type="AlphaFoldDB" id="A0A7I9UXA7"/>
<evidence type="ECO:0008006" key="3">
    <source>
        <dbReference type="Google" id="ProtNLM"/>
    </source>
</evidence>
<organism evidence="1 2">
    <name type="scientific">Gordonia crocea</name>
    <dbReference type="NCBI Taxonomy" id="589162"/>
    <lineage>
        <taxon>Bacteria</taxon>
        <taxon>Bacillati</taxon>
        <taxon>Actinomycetota</taxon>
        <taxon>Actinomycetes</taxon>
        <taxon>Mycobacteriales</taxon>
        <taxon>Gordoniaceae</taxon>
        <taxon>Gordonia</taxon>
    </lineage>
</organism>
<dbReference type="RefSeq" id="WP_161926887.1">
    <property type="nucleotide sequence ID" value="NZ_BJOU01000001.1"/>
</dbReference>
<dbReference type="PANTHER" id="PTHR31047">
    <property type="entry name" value="MEIOTICALLY UP-REGULATED GENE 157 PROTEIN"/>
    <property type="match status" value="1"/>
</dbReference>
<dbReference type="PANTHER" id="PTHR31047:SF0">
    <property type="entry name" value="MEIOTICALLY UP-REGULATED GENE 157 PROTEIN"/>
    <property type="match status" value="1"/>
</dbReference>
<proteinExistence type="predicted"/>
<accession>A0A7I9UXA7</accession>
<dbReference type="GO" id="GO:0005975">
    <property type="term" value="P:carbohydrate metabolic process"/>
    <property type="evidence" value="ECO:0007669"/>
    <property type="project" value="InterPro"/>
</dbReference>
<dbReference type="Pfam" id="PF06824">
    <property type="entry name" value="Glyco_hydro_125"/>
    <property type="match status" value="1"/>
</dbReference>
<protein>
    <recommendedName>
        <fullName evidence="3">Glycosyl hydrolase</fullName>
    </recommendedName>
</protein>
<dbReference type="InterPro" id="IPR008928">
    <property type="entry name" value="6-hairpin_glycosidase_sf"/>
</dbReference>
<keyword evidence="2" id="KW-1185">Reference proteome</keyword>
<dbReference type="SMART" id="SM01149">
    <property type="entry name" value="DUF1237"/>
    <property type="match status" value="1"/>
</dbReference>
<dbReference type="OrthoDB" id="181472at2"/>
<gene>
    <name evidence="1" type="ORF">nbrc107697_16220</name>
</gene>
<dbReference type="Proteomes" id="UP000444980">
    <property type="component" value="Unassembled WGS sequence"/>
</dbReference>
<dbReference type="InterPro" id="IPR008313">
    <property type="entry name" value="GH125"/>
</dbReference>
<dbReference type="InterPro" id="IPR012341">
    <property type="entry name" value="6hp_glycosidase-like_sf"/>
</dbReference>
<dbReference type="SUPFAM" id="SSF48208">
    <property type="entry name" value="Six-hairpin glycosidases"/>
    <property type="match status" value="1"/>
</dbReference>
<sequence>MSAAPGRRPDPDDLLPPPVLARWSRRVADAAGPDCADLFAAAARRTLARTLHRLDDGSVFVITGDIPAMWLRDSATQMRPYVHLLAGDDGGELGALAEVVAGVVRRQFAFIAHDPYANAFNAAPNGNCHEPRDLGDDPWLWERKYEIDSLCFPFQLADQLAGAVGGRWADELFGDEFRIAARAAVDTLTTELDHENSSSYRFVRPDTTAQDTLARNGLGAPVAVTGMTWSGFRPSDDACVYGYLVPANLMAAHTLDLIAARLGDGETAARLGDGETAARARRLAAGLRAAVDEHGVVDHPHHGDIWAYEVDGLGSVLCADDANMPSLLSLPLVAGVDVADPRYLRTRGFVLSPDNPYYYRGALAAGPGSPHTPVDHVWPIALAVAGLTATDPDTASAMLRTIAATTAGTGYVHESFHVDDDSRFTRDWFSWADSMYCELALAVAGYPRAL</sequence>
<evidence type="ECO:0000313" key="2">
    <source>
        <dbReference type="Proteomes" id="UP000444980"/>
    </source>
</evidence>
<dbReference type="Gene3D" id="1.50.10.10">
    <property type="match status" value="1"/>
</dbReference>
<comment type="caution">
    <text evidence="1">The sequence shown here is derived from an EMBL/GenBank/DDBJ whole genome shotgun (WGS) entry which is preliminary data.</text>
</comment>
<dbReference type="PIRSF" id="PIRSF028846">
    <property type="entry name" value="UCP028846"/>
    <property type="match status" value="1"/>
</dbReference>
<evidence type="ECO:0000313" key="1">
    <source>
        <dbReference type="EMBL" id="GED97583.1"/>
    </source>
</evidence>
<dbReference type="EMBL" id="BJOU01000001">
    <property type="protein sequence ID" value="GED97583.1"/>
    <property type="molecule type" value="Genomic_DNA"/>
</dbReference>
<name>A0A7I9UXA7_9ACTN</name>